<organism evidence="1 2">
    <name type="scientific">Candidatus Methylobacter favarea</name>
    <dbReference type="NCBI Taxonomy" id="2707345"/>
    <lineage>
        <taxon>Bacteria</taxon>
        <taxon>Pseudomonadati</taxon>
        <taxon>Pseudomonadota</taxon>
        <taxon>Gammaproteobacteria</taxon>
        <taxon>Methylococcales</taxon>
        <taxon>Methylococcaceae</taxon>
        <taxon>Methylobacter</taxon>
    </lineage>
</organism>
<protein>
    <submittedName>
        <fullName evidence="1">Uncharacterized protein</fullName>
    </submittedName>
</protein>
<comment type="caution">
    <text evidence="1">The sequence shown here is derived from an EMBL/GenBank/DDBJ whole genome shotgun (WGS) entry which is preliminary data.</text>
</comment>
<reference evidence="1 2" key="1">
    <citation type="submission" date="2020-02" db="EMBL/GenBank/DDBJ databases">
        <authorList>
            <person name="Hogendoorn C."/>
        </authorList>
    </citation>
    <scope>NUCLEOTIDE SEQUENCE [LARGE SCALE GENOMIC DNA]</scope>
    <source>
        <strain evidence="1">METHB21</strain>
    </source>
</reference>
<accession>A0A8S0WGP2</accession>
<keyword evidence="2" id="KW-1185">Reference proteome</keyword>
<dbReference type="AlphaFoldDB" id="A0A8S0WGP2"/>
<dbReference type="Proteomes" id="UP000494216">
    <property type="component" value="Unassembled WGS sequence"/>
</dbReference>
<evidence type="ECO:0000313" key="2">
    <source>
        <dbReference type="Proteomes" id="UP000494216"/>
    </source>
</evidence>
<evidence type="ECO:0000313" key="1">
    <source>
        <dbReference type="EMBL" id="CAA9889309.1"/>
    </source>
</evidence>
<name>A0A8S0WGP2_9GAMM</name>
<sequence>MMICEPKPDFRELDIIDRGTRIEFEHRTKNVAGIYLMSRLFMSYWTISTPIK</sequence>
<proteinExistence type="predicted"/>
<dbReference type="EMBL" id="CADCXN010000001">
    <property type="protein sequence ID" value="CAA9889309.1"/>
    <property type="molecule type" value="Genomic_DNA"/>
</dbReference>
<gene>
    <name evidence="1" type="ORF">METHB2_10149</name>
</gene>